<organism evidence="8 9">
    <name type="scientific">Litoreibacter roseus</name>
    <dbReference type="NCBI Taxonomy" id="2601869"/>
    <lineage>
        <taxon>Bacteria</taxon>
        <taxon>Pseudomonadati</taxon>
        <taxon>Pseudomonadota</taxon>
        <taxon>Alphaproteobacteria</taxon>
        <taxon>Rhodobacterales</taxon>
        <taxon>Roseobacteraceae</taxon>
        <taxon>Litoreibacter</taxon>
    </lineage>
</organism>
<dbReference type="Pfam" id="PF03705">
    <property type="entry name" value="CheR_N"/>
    <property type="match status" value="1"/>
</dbReference>
<protein>
    <recommendedName>
        <fullName evidence="5">Chemotaxis protein methyltransferase</fullName>
        <ecNumber evidence="5">2.1.1.80</ecNumber>
    </recommendedName>
</protein>
<dbReference type="PIRSF" id="PIRSF000410">
    <property type="entry name" value="CheR"/>
    <property type="match status" value="1"/>
</dbReference>
<name>A0A6N6JG74_9RHOB</name>
<evidence type="ECO:0000256" key="6">
    <source>
        <dbReference type="PIRSR" id="PIRSR000410-1"/>
    </source>
</evidence>
<dbReference type="EMBL" id="BLJE01000002">
    <property type="protein sequence ID" value="GFE64810.1"/>
    <property type="molecule type" value="Genomic_DNA"/>
</dbReference>
<evidence type="ECO:0000313" key="9">
    <source>
        <dbReference type="Proteomes" id="UP000436822"/>
    </source>
</evidence>
<keyword evidence="3 5" id="KW-0808">Transferase</keyword>
<keyword evidence="4 5" id="KW-0949">S-adenosyl-L-methionine</keyword>
<evidence type="ECO:0000256" key="2">
    <source>
        <dbReference type="ARBA" id="ARBA00022603"/>
    </source>
</evidence>
<dbReference type="PROSITE" id="PS50123">
    <property type="entry name" value="CHER"/>
    <property type="match status" value="1"/>
</dbReference>
<dbReference type="InterPro" id="IPR026024">
    <property type="entry name" value="Chemotaxis_MeTrfase_CheR"/>
</dbReference>
<dbReference type="SUPFAM" id="SSF47757">
    <property type="entry name" value="Chemotaxis receptor methyltransferase CheR, N-terminal domain"/>
    <property type="match status" value="1"/>
</dbReference>
<evidence type="ECO:0000313" key="8">
    <source>
        <dbReference type="EMBL" id="GFE64810.1"/>
    </source>
</evidence>
<dbReference type="SUPFAM" id="SSF53335">
    <property type="entry name" value="S-adenosyl-L-methionine-dependent methyltransferases"/>
    <property type="match status" value="1"/>
</dbReference>
<dbReference type="Gene3D" id="3.40.50.150">
    <property type="entry name" value="Vaccinia Virus protein VP39"/>
    <property type="match status" value="1"/>
</dbReference>
<comment type="catalytic activity">
    <reaction evidence="1 5">
        <text>L-glutamyl-[protein] + S-adenosyl-L-methionine = [protein]-L-glutamate 5-O-methyl ester + S-adenosyl-L-homocysteine</text>
        <dbReference type="Rhea" id="RHEA:24452"/>
        <dbReference type="Rhea" id="RHEA-COMP:10208"/>
        <dbReference type="Rhea" id="RHEA-COMP:10311"/>
        <dbReference type="ChEBI" id="CHEBI:29973"/>
        <dbReference type="ChEBI" id="CHEBI:57856"/>
        <dbReference type="ChEBI" id="CHEBI:59789"/>
        <dbReference type="ChEBI" id="CHEBI:82795"/>
        <dbReference type="EC" id="2.1.1.80"/>
    </reaction>
</comment>
<dbReference type="InterPro" id="IPR000780">
    <property type="entry name" value="CheR_MeTrfase"/>
</dbReference>
<dbReference type="InterPro" id="IPR029063">
    <property type="entry name" value="SAM-dependent_MTases_sf"/>
</dbReference>
<dbReference type="OrthoDB" id="9816309at2"/>
<feature type="binding site" evidence="6">
    <location>
        <begin position="212"/>
        <end position="213"/>
    </location>
    <ligand>
        <name>S-adenosyl-L-methionine</name>
        <dbReference type="ChEBI" id="CHEBI:59789"/>
    </ligand>
</feature>
<reference evidence="8 9" key="1">
    <citation type="submission" date="2019-12" db="EMBL/GenBank/DDBJ databases">
        <title>Litoreibacter badius sp. nov., a novel bacteriochlorophyll a-containing bacterium in the genus Litoreibacter.</title>
        <authorList>
            <person name="Kanamuro M."/>
            <person name="Takabe Y."/>
            <person name="Mori K."/>
            <person name="Takaichi S."/>
            <person name="Hanada S."/>
        </authorList>
    </citation>
    <scope>NUCLEOTIDE SEQUENCE [LARGE SCALE GENOMIC DNA]</scope>
    <source>
        <strain evidence="8 9">K6</strain>
    </source>
</reference>
<dbReference type="InterPro" id="IPR050903">
    <property type="entry name" value="Bact_Chemotaxis_MeTrfase"/>
</dbReference>
<dbReference type="PANTHER" id="PTHR24422:SF19">
    <property type="entry name" value="CHEMOTAXIS PROTEIN METHYLTRANSFERASE"/>
    <property type="match status" value="1"/>
</dbReference>
<dbReference type="PANTHER" id="PTHR24422">
    <property type="entry name" value="CHEMOTAXIS PROTEIN METHYLTRANSFERASE"/>
    <property type="match status" value="1"/>
</dbReference>
<evidence type="ECO:0000256" key="5">
    <source>
        <dbReference type="PIRNR" id="PIRNR000410"/>
    </source>
</evidence>
<dbReference type="EC" id="2.1.1.80" evidence="5"/>
<gene>
    <name evidence="8" type="primary">cheR</name>
    <name evidence="8" type="ORF">KIN_18840</name>
</gene>
<dbReference type="Proteomes" id="UP000436822">
    <property type="component" value="Unassembled WGS sequence"/>
</dbReference>
<feature type="binding site" evidence="6">
    <location>
        <position position="90"/>
    </location>
    <ligand>
        <name>S-adenosyl-L-methionine</name>
        <dbReference type="ChEBI" id="CHEBI:59789"/>
    </ligand>
</feature>
<feature type="domain" description="CheR-type methyltransferase" evidence="7">
    <location>
        <begin position="11"/>
        <end position="286"/>
    </location>
</feature>
<dbReference type="InterPro" id="IPR022641">
    <property type="entry name" value="CheR_N"/>
</dbReference>
<dbReference type="InterPro" id="IPR036804">
    <property type="entry name" value="CheR_N_sf"/>
</dbReference>
<dbReference type="Pfam" id="PF01739">
    <property type="entry name" value="CheR"/>
    <property type="match status" value="1"/>
</dbReference>
<accession>A0A6N6JG74</accession>
<dbReference type="RefSeq" id="WP_159806280.1">
    <property type="nucleotide sequence ID" value="NZ_BLJE01000002.1"/>
</dbReference>
<dbReference type="InterPro" id="IPR022642">
    <property type="entry name" value="CheR_C"/>
</dbReference>
<evidence type="ECO:0000256" key="3">
    <source>
        <dbReference type="ARBA" id="ARBA00022679"/>
    </source>
</evidence>
<feature type="binding site" evidence="6">
    <location>
        <position position="94"/>
    </location>
    <ligand>
        <name>S-adenosyl-L-methionine</name>
        <dbReference type="ChEBI" id="CHEBI:59789"/>
    </ligand>
</feature>
<dbReference type="Gene3D" id="1.10.155.10">
    <property type="entry name" value="Chemotaxis receptor methyltransferase CheR, N-terminal domain"/>
    <property type="match status" value="1"/>
</dbReference>
<feature type="binding site" evidence="6">
    <location>
        <position position="132"/>
    </location>
    <ligand>
        <name>S-adenosyl-L-methionine</name>
        <dbReference type="ChEBI" id="CHEBI:59789"/>
    </ligand>
</feature>
<keyword evidence="9" id="KW-1185">Reference proteome</keyword>
<dbReference type="GO" id="GO:0032259">
    <property type="term" value="P:methylation"/>
    <property type="evidence" value="ECO:0007669"/>
    <property type="project" value="UniProtKB-KW"/>
</dbReference>
<evidence type="ECO:0000259" key="7">
    <source>
        <dbReference type="PROSITE" id="PS50123"/>
    </source>
</evidence>
<proteinExistence type="predicted"/>
<keyword evidence="2 5" id="KW-0489">Methyltransferase</keyword>
<feature type="binding site" evidence="6">
    <location>
        <begin position="229"/>
        <end position="230"/>
    </location>
    <ligand>
        <name>S-adenosyl-L-methionine</name>
        <dbReference type="ChEBI" id="CHEBI:59789"/>
    </ligand>
</feature>
<dbReference type="GO" id="GO:0008983">
    <property type="term" value="F:protein-glutamate O-methyltransferase activity"/>
    <property type="evidence" value="ECO:0007669"/>
    <property type="project" value="UniProtKB-EC"/>
</dbReference>
<dbReference type="SMART" id="SM00138">
    <property type="entry name" value="MeTrc"/>
    <property type="match status" value="1"/>
</dbReference>
<feature type="binding site" evidence="6">
    <location>
        <position position="158"/>
    </location>
    <ligand>
        <name>S-adenosyl-L-methionine</name>
        <dbReference type="ChEBI" id="CHEBI:59789"/>
    </ligand>
</feature>
<evidence type="ECO:0000256" key="4">
    <source>
        <dbReference type="ARBA" id="ARBA00022691"/>
    </source>
</evidence>
<sequence>MRTAHTVKQDAAPKGFLYTDADFLRISRLAHSNYGLALQPTKKNLVYSRLTKRLRALNLNSFSAYCDYVESERGEEECKLLLGALTTNVTHFFRERHHFDYLTTELLPPLIAKARRGERVRIWSAGCSAGQEPYSIAFCLLDHCSDVQSLDIKVLGTDIDSTILDVAEIGEYPETECEAISAEQRRNYLTKTESGYSVGPVPRALISFAKLNLVDVWPMSGKFDVIFCRNVAIYFDKATQDRLWDRFHQQMVDGGTLLMGHSERLTPGTRRKFKNVGVTVYQKLAHGMAVEDEL</sequence>
<dbReference type="PRINTS" id="PR00996">
    <property type="entry name" value="CHERMTFRASE"/>
</dbReference>
<dbReference type="AlphaFoldDB" id="A0A6N6JG74"/>
<comment type="caution">
    <text evidence="8">The sequence shown here is derived from an EMBL/GenBank/DDBJ whole genome shotgun (WGS) entry which is preliminary data.</text>
</comment>
<comment type="function">
    <text evidence="5">Methylation of the membrane-bound methyl-accepting chemotaxis proteins (MCP) to form gamma-glutamyl methyl ester residues in MCP.</text>
</comment>
<feature type="binding site" evidence="6">
    <location>
        <position position="88"/>
    </location>
    <ligand>
        <name>S-adenosyl-L-methionine</name>
        <dbReference type="ChEBI" id="CHEBI:59789"/>
    </ligand>
</feature>
<evidence type="ECO:0000256" key="1">
    <source>
        <dbReference type="ARBA" id="ARBA00001541"/>
    </source>
</evidence>